<evidence type="ECO:0000313" key="1">
    <source>
        <dbReference type="EMBL" id="VFR46083.1"/>
    </source>
</evidence>
<dbReference type="EMBL" id="CAADIK010000072">
    <property type="protein sequence ID" value="VFR89696.1"/>
    <property type="molecule type" value="Genomic_DNA"/>
</dbReference>
<dbReference type="AlphaFoldDB" id="A0A484UYL7"/>
<reference evidence="3" key="1">
    <citation type="submission" date="2019-03" db="EMBL/GenBank/DDBJ databases">
        <authorList>
            <person name="Danneels B."/>
        </authorList>
    </citation>
    <scope>NUCLEOTIDE SEQUENCE</scope>
</reference>
<dbReference type="EMBL" id="CAADIP010000030">
    <property type="protein sequence ID" value="VFR92010.1"/>
    <property type="molecule type" value="Genomic_DNA"/>
</dbReference>
<sequence length="44" mass="4501">MGLPGGLAGGIGEMCGHWAREGVVVEGWCVCDSAGRVSVPRSWA</sequence>
<name>A0A484UYL7_9ZZZZ</name>
<dbReference type="EMBL" id="CAADIZ010000057">
    <property type="protein sequence ID" value="VFS30202.1"/>
    <property type="molecule type" value="Genomic_DNA"/>
</dbReference>
<organism evidence="3">
    <name type="scientific">plant metagenome</name>
    <dbReference type="NCBI Taxonomy" id="1297885"/>
    <lineage>
        <taxon>unclassified sequences</taxon>
        <taxon>metagenomes</taxon>
        <taxon>organismal metagenomes</taxon>
    </lineage>
</organism>
<evidence type="ECO:0000313" key="2">
    <source>
        <dbReference type="EMBL" id="VFR89696.1"/>
    </source>
</evidence>
<proteinExistence type="predicted"/>
<accession>A0A484UYL7</accession>
<gene>
    <name evidence="1" type="ORF">ANT2_0064</name>
    <name evidence="2" type="ORF">BRI9_0052</name>
    <name evidence="3" type="ORF">IVO3_0052</name>
    <name evidence="4" type="ORF">RAN7_0052</name>
</gene>
<evidence type="ECO:0000313" key="4">
    <source>
        <dbReference type="EMBL" id="VFS30202.1"/>
    </source>
</evidence>
<protein>
    <submittedName>
        <fullName evidence="3">Uncharacterized protein</fullName>
    </submittedName>
</protein>
<dbReference type="EMBL" id="CAADIG010000020">
    <property type="protein sequence ID" value="VFR46083.1"/>
    <property type="molecule type" value="Genomic_DNA"/>
</dbReference>
<evidence type="ECO:0000313" key="3">
    <source>
        <dbReference type="EMBL" id="VFR92010.1"/>
    </source>
</evidence>